<reference evidence="2 3" key="1">
    <citation type="submission" date="2019-08" db="EMBL/GenBank/DDBJ databases">
        <title>Complete genome sequence of Spiroplasma chinense CCH (DSM 19755).</title>
        <authorList>
            <person name="Shen H.-Y."/>
            <person name="Lin Y.-C."/>
            <person name="Chou L."/>
            <person name="Kuo C.-H."/>
        </authorList>
    </citation>
    <scope>NUCLEOTIDE SEQUENCE [LARGE SCALE GENOMIC DNA]</scope>
    <source>
        <strain evidence="2 3">CCH</strain>
    </source>
</reference>
<dbReference type="Gene3D" id="3.40.50.300">
    <property type="entry name" value="P-loop containing nucleotide triphosphate hydrolases"/>
    <property type="match status" value="2"/>
</dbReference>
<gene>
    <name evidence="2" type="ORF">SCHIN_v1c06630</name>
</gene>
<evidence type="ECO:0000313" key="3">
    <source>
        <dbReference type="Proteomes" id="UP000323144"/>
    </source>
</evidence>
<dbReference type="PANTHER" id="PTHR43581">
    <property type="entry name" value="ATP/GTP PHOSPHATASE"/>
    <property type="match status" value="1"/>
</dbReference>
<organism evidence="2 3">
    <name type="scientific">Spiroplasma chinense</name>
    <dbReference type="NCBI Taxonomy" id="216932"/>
    <lineage>
        <taxon>Bacteria</taxon>
        <taxon>Bacillati</taxon>
        <taxon>Mycoplasmatota</taxon>
        <taxon>Mollicutes</taxon>
        <taxon>Entomoplasmatales</taxon>
        <taxon>Spiroplasmataceae</taxon>
        <taxon>Spiroplasma</taxon>
    </lineage>
</organism>
<dbReference type="SUPFAM" id="SSF52540">
    <property type="entry name" value="P-loop containing nucleoside triphosphate hydrolases"/>
    <property type="match status" value="1"/>
</dbReference>
<dbReference type="InterPro" id="IPR041685">
    <property type="entry name" value="AAA_GajA/Old/RecF-like"/>
</dbReference>
<protein>
    <submittedName>
        <fullName evidence="2">AAA family ATPase</fullName>
    </submittedName>
</protein>
<dbReference type="AlphaFoldDB" id="A0A5B9Y4H6"/>
<sequence length="644" mass="75371">MSERYLKLKQFKNIAIDATSSKEMEKLILNYSIENPGDILTLIGPNNVGKSNILEAIFRIDNDEELEESDRVNFYNYNDSEPEINLIAKDEDDYYTLTKLIDQTFLETTNKNKEVIKHEWKQKTFRLGLETVNNALSIYDIWLKHRLNISREELETIEHTSEKILGIKEGKCFEKDETYCLSYFIILQKYITEYLRNNYNNSIDEGEENIFSTLENIDIVEEEPLSKEELEEYYEEIGCENPDYISGIYKNKYNLNFIPSVYWYGAQQFKSSDLTCVIEDEENPCDSFNNFLKTLIIDKFEISEQKITHTFVNDISGKNSGAIDKLNEEIASKTKEISKHFNDVFNHGEQKYEFIIKLNEAKIKFNILKSNEYINIDDQSEGFKWFFNFYFNFLYMNELQYGDIVLIDEAASNLHPSAAIEFRKFLKKFAFENKITFVLATHSPFVVDNDYLEELRIIRQDDKSLKIQNHFTVKAFEEEDDRNVTKGILEALTVKQHVILDPENIVIFVEGMTDYLYLTAMKIVLGYEKIHFLPVQGVKDGKKVIEEVKRIKKDPIFLVDGDDAGKKFKEETSKLINECHTLNDFGDFTVIESLFSKKIIDNFNLNNKTIANAVNFKNLVINNNELIDKKTEANFRKIFDTLLD</sequence>
<dbReference type="PANTHER" id="PTHR43581:SF4">
    <property type="entry name" value="ATP_GTP PHOSPHATASE"/>
    <property type="match status" value="1"/>
</dbReference>
<dbReference type="KEGG" id="schi:SCHIN_v1c06630"/>
<feature type="domain" description="Endonuclease GajA/Old nuclease/RecF-like AAA" evidence="1">
    <location>
        <begin position="39"/>
        <end position="447"/>
    </location>
</feature>
<keyword evidence="3" id="KW-1185">Reference proteome</keyword>
<dbReference type="Pfam" id="PF13175">
    <property type="entry name" value="AAA_15"/>
    <property type="match status" value="1"/>
</dbReference>
<name>A0A5B9Y4H6_9MOLU</name>
<accession>A0A5B9Y4H6</accession>
<proteinExistence type="predicted"/>
<evidence type="ECO:0000259" key="1">
    <source>
        <dbReference type="Pfam" id="PF13175"/>
    </source>
</evidence>
<dbReference type="EMBL" id="CP043026">
    <property type="protein sequence ID" value="QEH61860.1"/>
    <property type="molecule type" value="Genomic_DNA"/>
</dbReference>
<dbReference type="CDD" id="cd00267">
    <property type="entry name" value="ABC_ATPase"/>
    <property type="match status" value="1"/>
</dbReference>
<evidence type="ECO:0000313" key="2">
    <source>
        <dbReference type="EMBL" id="QEH61860.1"/>
    </source>
</evidence>
<dbReference type="InterPro" id="IPR051396">
    <property type="entry name" value="Bact_Antivir_Def_Nuclease"/>
</dbReference>
<dbReference type="InterPro" id="IPR027417">
    <property type="entry name" value="P-loop_NTPase"/>
</dbReference>
<dbReference type="RefSeq" id="WP_166508240.1">
    <property type="nucleotide sequence ID" value="NZ_CP043026.1"/>
</dbReference>
<dbReference type="Proteomes" id="UP000323144">
    <property type="component" value="Chromosome"/>
</dbReference>